<evidence type="ECO:0000259" key="4">
    <source>
        <dbReference type="SMART" id="SM00563"/>
    </source>
</evidence>
<organism evidence="5">
    <name type="scientific">Diacronema lutheri</name>
    <name type="common">Unicellular marine alga</name>
    <name type="synonym">Monochrysis lutheri</name>
    <dbReference type="NCBI Taxonomy" id="2081491"/>
    <lineage>
        <taxon>Eukaryota</taxon>
        <taxon>Haptista</taxon>
        <taxon>Haptophyta</taxon>
        <taxon>Pavlovophyceae</taxon>
        <taxon>Pavlovales</taxon>
        <taxon>Pavlovaceae</taxon>
        <taxon>Diacronema</taxon>
    </lineage>
</organism>
<feature type="domain" description="Phospholipid/glycerol acyltransferase" evidence="4">
    <location>
        <begin position="95"/>
        <end position="225"/>
    </location>
</feature>
<evidence type="ECO:0000313" key="5">
    <source>
        <dbReference type="EMBL" id="CAD8266879.1"/>
    </source>
</evidence>
<dbReference type="InterPro" id="IPR002123">
    <property type="entry name" value="Plipid/glycerol_acylTrfase"/>
</dbReference>
<reference evidence="5" key="1">
    <citation type="submission" date="2021-01" db="EMBL/GenBank/DDBJ databases">
        <authorList>
            <person name="Corre E."/>
            <person name="Pelletier E."/>
            <person name="Niang G."/>
            <person name="Scheremetjew M."/>
            <person name="Finn R."/>
            <person name="Kale V."/>
            <person name="Holt S."/>
            <person name="Cochrane G."/>
            <person name="Meng A."/>
            <person name="Brown T."/>
            <person name="Cohen L."/>
        </authorList>
    </citation>
    <scope>NUCLEOTIDE SEQUENCE</scope>
    <source>
        <strain evidence="5">RCC1537</strain>
    </source>
</reference>
<keyword evidence="1" id="KW-0808">Transferase</keyword>
<evidence type="ECO:0000256" key="3">
    <source>
        <dbReference type="SAM" id="Phobius"/>
    </source>
</evidence>
<name>A0A7R9YGS0_DIALT</name>
<keyword evidence="3" id="KW-1133">Transmembrane helix</keyword>
<dbReference type="Proteomes" id="UP000751190">
    <property type="component" value="Unassembled WGS sequence"/>
</dbReference>
<dbReference type="GO" id="GO:0005783">
    <property type="term" value="C:endoplasmic reticulum"/>
    <property type="evidence" value="ECO:0007669"/>
    <property type="project" value="TreeGrafter"/>
</dbReference>
<dbReference type="Pfam" id="PF01553">
    <property type="entry name" value="Acyltransferase"/>
    <property type="match status" value="1"/>
</dbReference>
<keyword evidence="7" id="KW-1185">Reference proteome</keyword>
<dbReference type="SUPFAM" id="SSF69593">
    <property type="entry name" value="Glycerol-3-phosphate (1)-acyltransferase"/>
    <property type="match status" value="1"/>
</dbReference>
<dbReference type="PANTHER" id="PTHR10434:SF48">
    <property type="entry name" value="PUTATIVE-RELATED"/>
    <property type="match status" value="1"/>
</dbReference>
<evidence type="ECO:0000313" key="7">
    <source>
        <dbReference type="Proteomes" id="UP000751190"/>
    </source>
</evidence>
<dbReference type="GO" id="GO:0006654">
    <property type="term" value="P:phosphatidic acid biosynthetic process"/>
    <property type="evidence" value="ECO:0007669"/>
    <property type="project" value="TreeGrafter"/>
</dbReference>
<dbReference type="OrthoDB" id="431951at2759"/>
<dbReference type="CDD" id="cd07989">
    <property type="entry name" value="LPLAT_AGPAT-like"/>
    <property type="match status" value="1"/>
</dbReference>
<protein>
    <recommendedName>
        <fullName evidence="4">Phospholipid/glycerol acyltransferase domain-containing protein</fullName>
    </recommendedName>
</protein>
<feature type="transmembrane region" description="Helical" evidence="3">
    <location>
        <begin position="28"/>
        <end position="47"/>
    </location>
</feature>
<keyword evidence="3" id="KW-0472">Membrane</keyword>
<dbReference type="GO" id="GO:0003841">
    <property type="term" value="F:1-acylglycerol-3-phosphate O-acyltransferase activity"/>
    <property type="evidence" value="ECO:0007669"/>
    <property type="project" value="TreeGrafter"/>
</dbReference>
<sequence>MLALALGALLVACVPLFFKTVWFGCGLASLLFTLWVLLPVVHAVAPAPARFCWSERLCNLLFRAVFASCPWLKVDGPDAAEWARIVPEPLLARGAVFMVNHSSFGDGFLFSALTPQRVIARARTLMKGSVFKTPIIGSVFSRLGHMPVYFTREADNAAFSVDKERQAKVTEEMRAHLLGGGIVAFCPEGTINRTDPRALLPFRRGTFQLIVDLKLPVFGLTMHGNHVFWPNSQQMGGNPATIYADVFAVEAWNAQLDAPTIDAAALTELCQQRMQASLDACVARAGARAKRA</sequence>
<evidence type="ECO:0000313" key="6">
    <source>
        <dbReference type="EMBL" id="KAG8469109.1"/>
    </source>
</evidence>
<gene>
    <name evidence="6" type="ORF">KFE25_007627</name>
    <name evidence="5" type="ORF">PLUT1463_LOCUS1178</name>
</gene>
<dbReference type="SMART" id="SM00563">
    <property type="entry name" value="PlsC"/>
    <property type="match status" value="1"/>
</dbReference>
<reference evidence="6" key="2">
    <citation type="submission" date="2021-05" db="EMBL/GenBank/DDBJ databases">
        <title>The genome of the haptophyte Pavlova lutheri (Diacronema luteri, Pavlovales) - a model for lipid biosynthesis in eukaryotic algae.</title>
        <authorList>
            <person name="Hulatt C.J."/>
            <person name="Posewitz M.C."/>
        </authorList>
    </citation>
    <scope>NUCLEOTIDE SEQUENCE</scope>
    <source>
        <strain evidence="6">NIVA-4/92</strain>
    </source>
</reference>
<accession>A0A7R9YGS0</accession>
<dbReference type="EMBL" id="JAGTXO010000003">
    <property type="protein sequence ID" value="KAG8469109.1"/>
    <property type="molecule type" value="Genomic_DNA"/>
</dbReference>
<dbReference type="PANTHER" id="PTHR10434">
    <property type="entry name" value="1-ACYL-SN-GLYCEROL-3-PHOSPHATE ACYLTRANSFERASE"/>
    <property type="match status" value="1"/>
</dbReference>
<dbReference type="OMA" id="AICSCHC"/>
<dbReference type="EMBL" id="HBEB01001778">
    <property type="protein sequence ID" value="CAD8266879.1"/>
    <property type="molecule type" value="Transcribed_RNA"/>
</dbReference>
<evidence type="ECO:0000256" key="1">
    <source>
        <dbReference type="ARBA" id="ARBA00022679"/>
    </source>
</evidence>
<evidence type="ECO:0000256" key="2">
    <source>
        <dbReference type="ARBA" id="ARBA00023315"/>
    </source>
</evidence>
<dbReference type="AlphaFoldDB" id="A0A7R9YGS0"/>
<keyword evidence="3" id="KW-0812">Transmembrane</keyword>
<proteinExistence type="predicted"/>
<keyword evidence="2" id="KW-0012">Acyltransferase</keyword>